<dbReference type="PANTHER" id="PTHR10885:SF0">
    <property type="entry name" value="ISOPENTENYL-DIPHOSPHATE DELTA-ISOMERASE"/>
    <property type="match status" value="1"/>
</dbReference>
<dbReference type="Pfam" id="PF00293">
    <property type="entry name" value="NUDIX"/>
    <property type="match status" value="1"/>
</dbReference>
<dbReference type="CDD" id="cd04692">
    <property type="entry name" value="NUDIX_Hydrolase"/>
    <property type="match status" value="1"/>
</dbReference>
<dbReference type="InterPro" id="IPR000086">
    <property type="entry name" value="NUDIX_hydrolase_dom"/>
</dbReference>
<reference evidence="2" key="1">
    <citation type="submission" date="2010-01" db="EMBL/GenBank/DDBJ databases">
        <title>Genome fragments of uncultured bacteria from the North Pacific subtropical Gyre.</title>
        <authorList>
            <person name="Pham V.D."/>
            <person name="Delong E.F."/>
        </authorList>
    </citation>
    <scope>NUCLEOTIDE SEQUENCE</scope>
</reference>
<dbReference type="AlphaFoldDB" id="E7C346"/>
<accession>E7C346</accession>
<name>E7C346_9BACT</name>
<dbReference type="InterPro" id="IPR015797">
    <property type="entry name" value="NUDIX_hydrolase-like_dom_sf"/>
</dbReference>
<dbReference type="EMBL" id="GU567968">
    <property type="protein sequence ID" value="ADI21870.1"/>
    <property type="molecule type" value="Genomic_DNA"/>
</dbReference>
<feature type="domain" description="Nudix hydrolase" evidence="1">
    <location>
        <begin position="31"/>
        <end position="161"/>
    </location>
</feature>
<sequence length="177" mass="20513">MRDTIETFDVVDEADRVIGKESREHVHDRKLLHRAVHVFIQSRSDHWLLQRRSAQKDIEPLLWTTSCSGHVDSGEEYLESAVRECKEELGLHLDPVNIREVFRCSACLETGNEFVRVYLCRSTAKIYPNAGEICETRELRLDAIETELSESPQSYSLSLRHIFPFVRKAMARYMSSS</sequence>
<organism evidence="2">
    <name type="scientific">uncultured verrucomicrobium HF0130_25O04</name>
    <dbReference type="NCBI Taxonomy" id="723596"/>
    <lineage>
        <taxon>Bacteria</taxon>
        <taxon>Pseudomonadati</taxon>
        <taxon>Verrucomicrobiota</taxon>
        <taxon>environmental samples</taxon>
    </lineage>
</organism>
<proteinExistence type="predicted"/>
<evidence type="ECO:0000313" key="2">
    <source>
        <dbReference type="EMBL" id="ADI21870.1"/>
    </source>
</evidence>
<dbReference type="PANTHER" id="PTHR10885">
    <property type="entry name" value="ISOPENTENYL-DIPHOSPHATE DELTA-ISOMERASE"/>
    <property type="match status" value="1"/>
</dbReference>
<keyword evidence="2" id="KW-0378">Hydrolase</keyword>
<dbReference type="PROSITE" id="PS51462">
    <property type="entry name" value="NUDIX"/>
    <property type="match status" value="1"/>
</dbReference>
<evidence type="ECO:0000259" key="1">
    <source>
        <dbReference type="PROSITE" id="PS51462"/>
    </source>
</evidence>
<dbReference type="Gene3D" id="3.90.79.10">
    <property type="entry name" value="Nucleoside Triphosphate Pyrophosphohydrolase"/>
    <property type="match status" value="1"/>
</dbReference>
<dbReference type="SUPFAM" id="SSF55811">
    <property type="entry name" value="Nudix"/>
    <property type="match status" value="1"/>
</dbReference>
<dbReference type="GO" id="GO:0016787">
    <property type="term" value="F:hydrolase activity"/>
    <property type="evidence" value="ECO:0007669"/>
    <property type="project" value="UniProtKB-KW"/>
</dbReference>
<protein>
    <submittedName>
        <fullName evidence="2">NTP pyrophosphohydrolases including oxidative damage repair enzymes</fullName>
    </submittedName>
</protein>